<keyword evidence="3" id="KW-1185">Reference proteome</keyword>
<feature type="signal peptide" evidence="1">
    <location>
        <begin position="1"/>
        <end position="23"/>
    </location>
</feature>
<feature type="chain" id="PRO_5047477014" evidence="1">
    <location>
        <begin position="24"/>
        <end position="338"/>
    </location>
</feature>
<dbReference type="RefSeq" id="WP_345212520.1">
    <property type="nucleotide sequence ID" value="NZ_BAABFT010000010.1"/>
</dbReference>
<protein>
    <submittedName>
        <fullName evidence="2">Uncharacterized protein</fullName>
    </submittedName>
</protein>
<evidence type="ECO:0000313" key="3">
    <source>
        <dbReference type="Proteomes" id="UP001500582"/>
    </source>
</evidence>
<evidence type="ECO:0000256" key="1">
    <source>
        <dbReference type="SAM" id="SignalP"/>
    </source>
</evidence>
<dbReference type="Proteomes" id="UP001500582">
    <property type="component" value="Unassembled WGS sequence"/>
</dbReference>
<keyword evidence="1" id="KW-0732">Signal</keyword>
<gene>
    <name evidence="2" type="ORF">GCM10023149_35810</name>
</gene>
<name>A0ABP8GVM9_9SPHI</name>
<organism evidence="2 3">
    <name type="scientific">Mucilaginibacter gynuensis</name>
    <dbReference type="NCBI Taxonomy" id="1302236"/>
    <lineage>
        <taxon>Bacteria</taxon>
        <taxon>Pseudomonadati</taxon>
        <taxon>Bacteroidota</taxon>
        <taxon>Sphingobacteriia</taxon>
        <taxon>Sphingobacteriales</taxon>
        <taxon>Sphingobacteriaceae</taxon>
        <taxon>Mucilaginibacter</taxon>
    </lineage>
</organism>
<accession>A0ABP8GVM9</accession>
<evidence type="ECO:0000313" key="2">
    <source>
        <dbReference type="EMBL" id="GAA4330554.1"/>
    </source>
</evidence>
<comment type="caution">
    <text evidence="2">The sequence shown here is derived from an EMBL/GenBank/DDBJ whole genome shotgun (WGS) entry which is preliminary data.</text>
</comment>
<proteinExistence type="predicted"/>
<dbReference type="EMBL" id="BAABFT010000010">
    <property type="protein sequence ID" value="GAA4330554.1"/>
    <property type="molecule type" value="Genomic_DNA"/>
</dbReference>
<sequence>MKKSFLIIGAALSLLLHTQTSLAQFGSLGKSILDKGAEFAGKGGLNKILKQPAAITTNFKDVNMEGTKPPSFQEGQKPQALYLLPKAPTGGFYLCAGFYEMTNKSYCLHAGTHGPSSGDGYMLAPVLGPKQEVVVLILKSAEKHAEVNQHSIQILLWAIIARTRFVDFSTEIKATATILLTPQQLLMLEGGALGVLPANIMEQAKSKLPEPIQAVFEAENNIRRLAASGNASYEEMEKYAILAGIAPPNSVVPSGTWALHPDGYYIRYFPQGYSITRVQIYVPQELIDKLGNKPLIYDGPHGIACPASTGAQRLAQTNEPLNPDYTLKLVNKCTPPVM</sequence>
<reference evidence="3" key="1">
    <citation type="journal article" date="2019" name="Int. J. Syst. Evol. Microbiol.">
        <title>The Global Catalogue of Microorganisms (GCM) 10K type strain sequencing project: providing services to taxonomists for standard genome sequencing and annotation.</title>
        <authorList>
            <consortium name="The Broad Institute Genomics Platform"/>
            <consortium name="The Broad Institute Genome Sequencing Center for Infectious Disease"/>
            <person name="Wu L."/>
            <person name="Ma J."/>
        </authorList>
    </citation>
    <scope>NUCLEOTIDE SEQUENCE [LARGE SCALE GENOMIC DNA]</scope>
    <source>
        <strain evidence="3">JCM 17705</strain>
    </source>
</reference>